<proteinExistence type="predicted"/>
<protein>
    <recommendedName>
        <fullName evidence="2">C2H2-type domain-containing protein</fullName>
    </recommendedName>
</protein>
<evidence type="ECO:0000256" key="1">
    <source>
        <dbReference type="SAM" id="MobiDB-lite"/>
    </source>
</evidence>
<dbReference type="OrthoDB" id="4748970at2759"/>
<dbReference type="AlphaFoldDB" id="A0A5N6JVU8"/>
<evidence type="ECO:0000259" key="2">
    <source>
        <dbReference type="PROSITE" id="PS00028"/>
    </source>
</evidence>
<dbReference type="Proteomes" id="UP000326757">
    <property type="component" value="Unassembled WGS sequence"/>
</dbReference>
<gene>
    <name evidence="3" type="ORF">EYC80_007317</name>
</gene>
<feature type="region of interest" description="Disordered" evidence="1">
    <location>
        <begin position="44"/>
        <end position="102"/>
    </location>
</feature>
<feature type="compositionally biased region" description="Low complexity" evidence="1">
    <location>
        <begin position="44"/>
        <end position="63"/>
    </location>
</feature>
<dbReference type="InterPro" id="IPR013087">
    <property type="entry name" value="Znf_C2H2_type"/>
</dbReference>
<feature type="region of interest" description="Disordered" evidence="1">
    <location>
        <begin position="408"/>
        <end position="427"/>
    </location>
</feature>
<feature type="compositionally biased region" description="Low complexity" evidence="1">
    <location>
        <begin position="315"/>
        <end position="324"/>
    </location>
</feature>
<organism evidence="3 4">
    <name type="scientific">Monilinia laxa</name>
    <name type="common">Brown rot fungus</name>
    <name type="synonym">Sclerotinia laxa</name>
    <dbReference type="NCBI Taxonomy" id="61186"/>
    <lineage>
        <taxon>Eukaryota</taxon>
        <taxon>Fungi</taxon>
        <taxon>Dikarya</taxon>
        <taxon>Ascomycota</taxon>
        <taxon>Pezizomycotina</taxon>
        <taxon>Leotiomycetes</taxon>
        <taxon>Helotiales</taxon>
        <taxon>Sclerotiniaceae</taxon>
        <taxon>Monilinia</taxon>
    </lineage>
</organism>
<feature type="region of interest" description="Disordered" evidence="1">
    <location>
        <begin position="250"/>
        <end position="362"/>
    </location>
</feature>
<name>A0A5N6JVU8_MONLA</name>
<reference evidence="3 4" key="1">
    <citation type="submission" date="2019-06" db="EMBL/GenBank/DDBJ databases">
        <title>Genome Sequence of the Brown Rot Fungal Pathogen Monilinia laxa.</title>
        <authorList>
            <person name="De Miccolis Angelini R.M."/>
            <person name="Landi L."/>
            <person name="Abate D."/>
            <person name="Pollastro S."/>
            <person name="Romanazzi G."/>
            <person name="Faretra F."/>
        </authorList>
    </citation>
    <scope>NUCLEOTIDE SEQUENCE [LARGE SCALE GENOMIC DNA]</scope>
    <source>
        <strain evidence="3 4">Mlax316</strain>
    </source>
</reference>
<feature type="domain" description="C2H2-type" evidence="2">
    <location>
        <begin position="381"/>
        <end position="402"/>
    </location>
</feature>
<comment type="caution">
    <text evidence="3">The sequence shown here is derived from an EMBL/GenBank/DDBJ whole genome shotgun (WGS) entry which is preliminary data.</text>
</comment>
<keyword evidence="4" id="KW-1185">Reference proteome</keyword>
<dbReference type="PROSITE" id="PS00028">
    <property type="entry name" value="ZINC_FINGER_C2H2_1"/>
    <property type="match status" value="1"/>
</dbReference>
<evidence type="ECO:0000313" key="4">
    <source>
        <dbReference type="Proteomes" id="UP000326757"/>
    </source>
</evidence>
<accession>A0A5N6JVU8</accession>
<feature type="compositionally biased region" description="Basic and acidic residues" evidence="1">
    <location>
        <begin position="86"/>
        <end position="95"/>
    </location>
</feature>
<sequence length="427" mass="46797">MTDESDTEKSLDYKLHFAQKQAQKVKALKEAKALELLKARALAIARQETSTTNATTTDITVPPTRDEHHISSEDDDDIKPLSSRRTKGEKAKSSFDSDNETSCIPSSENLIVLESKSSSRSSTNAKPLKTESLEVSQSSPILKSIDPDKRRFFRPLADAIAASDAAQLGKILLRLCVEYPNTRAMVESLFADTSNEDVIASPPKLIRKISNYQAPQDSSSVIEITMTPLPPIGKQNKKLEEKQKSIAVAKSIKKVPPIPPIPTSAGTPVAAGEKRKREESLDTSIVSQKKSKPRSVIPTKSKLNGSSSDPKDGIPKPSISSSKSLNISEGSKLTTDKPVGSLLKPKPDRTSLDSLFDSDYSETELPSNTWKFLTPTNSLECTACKLKYRDSDRLSAHMRLEHVVRHVEGKTNKEPSTVPNPVKKKVN</sequence>
<dbReference type="EMBL" id="VIGI01000012">
    <property type="protein sequence ID" value="KAB8292953.1"/>
    <property type="molecule type" value="Genomic_DNA"/>
</dbReference>
<evidence type="ECO:0000313" key="3">
    <source>
        <dbReference type="EMBL" id="KAB8292953.1"/>
    </source>
</evidence>